<keyword evidence="7 15" id="KW-0269">Exonuclease</keyword>
<dbReference type="GO" id="GO:0005829">
    <property type="term" value="C:cytosol"/>
    <property type="evidence" value="ECO:0007669"/>
    <property type="project" value="TreeGrafter"/>
</dbReference>
<feature type="domain" description="UvrD-like helicase C-terminal" evidence="19">
    <location>
        <begin position="510"/>
        <end position="780"/>
    </location>
</feature>
<comment type="function">
    <text evidence="15">A helicase/nuclease that prepares dsDNA breaks (DSB) for recombinational DNA repair. Binds to DSBs and unwinds DNA via a highly rapid and processive ATP-dependent bidirectional helicase activity. Unwinds dsDNA until it encounters a Chi (crossover hotspot instigator) sequence from the 3' direction. Cuts ssDNA a few nucleotides 3' to the Chi site. The properties and activities of the enzyme are changed at Chi. The Chi-altered holoenzyme produces a long 3'-ssDNA overhang and facilitates RecA-binding to the ssDNA for homologous DNA recombination and repair. Holoenzyme degrades any linearized DNA that is unable to undergo homologous recombination. In the holoenzyme this subunit contributes ATPase, 3'-5' helicase, exonuclease activity and loads RecA onto ssDNA.</text>
</comment>
<evidence type="ECO:0000313" key="21">
    <source>
        <dbReference type="Proteomes" id="UP000288293"/>
    </source>
</evidence>
<keyword evidence="1 15" id="KW-0540">Nuclease</keyword>
<evidence type="ECO:0000256" key="6">
    <source>
        <dbReference type="ARBA" id="ARBA00022806"/>
    </source>
</evidence>
<dbReference type="GO" id="GO:0008854">
    <property type="term" value="F:exodeoxyribonuclease V activity"/>
    <property type="evidence" value="ECO:0007669"/>
    <property type="project" value="UniProtKB-EC"/>
</dbReference>
<evidence type="ECO:0000256" key="7">
    <source>
        <dbReference type="ARBA" id="ARBA00022839"/>
    </source>
</evidence>
<keyword evidence="6 15" id="KW-0347">Helicase</keyword>
<dbReference type="EMBL" id="PIPL01000001">
    <property type="protein sequence ID" value="RUO25443.1"/>
    <property type="molecule type" value="Genomic_DNA"/>
</dbReference>
<dbReference type="InterPro" id="IPR038726">
    <property type="entry name" value="PDDEXK_AddAB-type"/>
</dbReference>
<dbReference type="GO" id="GO:0009338">
    <property type="term" value="C:exodeoxyribonuclease V complex"/>
    <property type="evidence" value="ECO:0007669"/>
    <property type="project" value="TreeGrafter"/>
</dbReference>
<dbReference type="Pfam" id="PF00580">
    <property type="entry name" value="UvrD-helicase"/>
    <property type="match status" value="1"/>
</dbReference>
<dbReference type="OrthoDB" id="9810135at2"/>
<evidence type="ECO:0000256" key="3">
    <source>
        <dbReference type="ARBA" id="ARBA00022741"/>
    </source>
</evidence>
<dbReference type="InterPro" id="IPR011335">
    <property type="entry name" value="Restrct_endonuc-II-like"/>
</dbReference>
<dbReference type="InterPro" id="IPR004586">
    <property type="entry name" value="RecB"/>
</dbReference>
<keyword evidence="12 15" id="KW-0413">Isomerase</keyword>
<feature type="region of interest" description="DNA-binding and helicase activity, interacts with RecC" evidence="15">
    <location>
        <begin position="1"/>
        <end position="911"/>
    </location>
</feature>
<dbReference type="Proteomes" id="UP000288293">
    <property type="component" value="Unassembled WGS sequence"/>
</dbReference>
<evidence type="ECO:0000256" key="5">
    <source>
        <dbReference type="ARBA" id="ARBA00022801"/>
    </source>
</evidence>
<feature type="coiled-coil region" evidence="17">
    <location>
        <begin position="942"/>
        <end position="977"/>
    </location>
</feature>
<accession>A0A432W5U4</accession>
<feature type="region of interest" description="Nuclease activity, interacts with RecD and RecA" evidence="15">
    <location>
        <begin position="924"/>
        <end position="1230"/>
    </location>
</feature>
<dbReference type="InterPro" id="IPR011604">
    <property type="entry name" value="PDDEXK-like_dom_sf"/>
</dbReference>
<dbReference type="Gene3D" id="1.10.486.10">
    <property type="entry name" value="PCRA, domain 4"/>
    <property type="match status" value="1"/>
</dbReference>
<dbReference type="AlphaFoldDB" id="A0A432W5U4"/>
<evidence type="ECO:0000256" key="2">
    <source>
        <dbReference type="ARBA" id="ARBA00022723"/>
    </source>
</evidence>
<feature type="binding site" evidence="15">
    <location>
        <position position="1001"/>
    </location>
    <ligand>
        <name>Mg(2+)</name>
        <dbReference type="ChEBI" id="CHEBI:18420"/>
    </ligand>
</feature>
<feature type="binding site" evidence="15">
    <location>
        <position position="1118"/>
    </location>
    <ligand>
        <name>Mg(2+)</name>
        <dbReference type="ChEBI" id="CHEBI:18420"/>
    </ligand>
</feature>
<dbReference type="SUPFAM" id="SSF52980">
    <property type="entry name" value="Restriction endonuclease-like"/>
    <property type="match status" value="1"/>
</dbReference>
<dbReference type="EC" id="3.1.11.5" evidence="15"/>
<organism evidence="20 21">
    <name type="scientific">Aliidiomarina minuta</name>
    <dbReference type="NCBI Taxonomy" id="880057"/>
    <lineage>
        <taxon>Bacteria</taxon>
        <taxon>Pseudomonadati</taxon>
        <taxon>Pseudomonadota</taxon>
        <taxon>Gammaproteobacteria</taxon>
        <taxon>Alteromonadales</taxon>
        <taxon>Idiomarinaceae</taxon>
        <taxon>Aliidiomarina</taxon>
    </lineage>
</organism>
<comment type="caution">
    <text evidence="20">The sequence shown here is derived from an EMBL/GenBank/DDBJ whole genome shotgun (WGS) entry which is preliminary data.</text>
</comment>
<dbReference type="InterPro" id="IPR000212">
    <property type="entry name" value="DNA_helicase_UvrD/REP"/>
</dbReference>
<dbReference type="InterPro" id="IPR027417">
    <property type="entry name" value="P-loop_NTPase"/>
</dbReference>
<comment type="similarity">
    <text evidence="15">Belongs to the helicase family. UvrD subfamily.</text>
</comment>
<evidence type="ECO:0000256" key="1">
    <source>
        <dbReference type="ARBA" id="ARBA00022722"/>
    </source>
</evidence>
<evidence type="ECO:0000256" key="13">
    <source>
        <dbReference type="ARBA" id="ARBA00034617"/>
    </source>
</evidence>
<dbReference type="PANTHER" id="PTHR11070:SF23">
    <property type="entry name" value="RECBCD ENZYME SUBUNIT RECB"/>
    <property type="match status" value="1"/>
</dbReference>
<dbReference type="CDD" id="cd22352">
    <property type="entry name" value="RecB_C-like"/>
    <property type="match status" value="1"/>
</dbReference>
<feature type="binding site" evidence="16">
    <location>
        <begin position="23"/>
        <end position="30"/>
    </location>
    <ligand>
        <name>ATP</name>
        <dbReference type="ChEBI" id="CHEBI:30616"/>
    </ligand>
</feature>
<dbReference type="GO" id="GO:0043138">
    <property type="term" value="F:3'-5' DNA helicase activity"/>
    <property type="evidence" value="ECO:0007669"/>
    <property type="project" value="UniProtKB-UniRule"/>
</dbReference>
<keyword evidence="5 15" id="KW-0378">Hydrolase</keyword>
<keyword evidence="2 15" id="KW-0479">Metal-binding</keyword>
<evidence type="ECO:0000256" key="11">
    <source>
        <dbReference type="ARBA" id="ARBA00023204"/>
    </source>
</evidence>
<keyword evidence="21" id="KW-1185">Reference proteome</keyword>
<evidence type="ECO:0000256" key="17">
    <source>
        <dbReference type="SAM" id="Coils"/>
    </source>
</evidence>
<comment type="cofactor">
    <cofactor evidence="15">
        <name>Mg(2+)</name>
        <dbReference type="ChEBI" id="CHEBI:18420"/>
    </cofactor>
    <text evidence="15">Binds 1 Mg(2+) ion per subunit.</text>
</comment>
<sequence>MTASVTLKNPMSLPLTGSSLIEASAGTGKTYTIAAAYVRFIIAHVPNRQGTELQREALLPPDILVVTFTKAATAELKERIRARLVEAAKWFRETTSAKHKDAFLQALREDYDEAYWPACARSLQVAAEWMDEASVSTIHSWCQSMLREHAFSSGSLFKQELSTDLEPFKLEATRDYWRNFYYALNAEDYQQVASCWKTPYQLYQAVRNLWSGGQYDEVPTVLDMQAVYRARDQRIAEHLKPYKAKWKLWADQLIEFIEQAEAQNKLTNKRKLSAKKARTELEPVKNWAMDEQAQELKISPTFANHLTSQGLAELYEGTVPELPGLNQLSRLQEAVKKLPGIKTDLTWHAVAWIKDRFQRQLQRQALMGFDDIIKNTRQALEGEQGQHLGEIMRAQFPVALIDEFQDTDPDQYAIFNAVYQVAENDQQTAVFLIGDPKQAIYAFRGADIYTYLQARADTAGRHFTLARNFRSTSAMVNAGNQLFLPAERRPGKKAFLFGDGDFNPVPYTEVEASGLKKRLLIDNQDASPLQLWTSQPEEDTELKGETYQQTQAESFATYITELLNLSTAGKAGILDEDQWQPLQTKDIAILVNNRFEARQMQSALRQRNIPSVYLSDSNSVYDAPVAIDLLAILHACANPGDARALMVVLSSSLLNLDISELDQLRDDDFLWDKRVEQFIELGDKWDRQGVLTMLHAVLHQFQVPQRLKAEQGGERLLTDLLHLAELLQQAASSLEGEQALIRYFTEQIYAERESHSDEQVVRLESDADLIQIVTIHKSKGLEYPLVFLPFISACRPQTAGKGVLHYHDSSGIRQSTLEPDDDALQQAEEERLGEDIRKLYVAVTRAKFACWASLAPVKNWQSSALAYLAGAQQDFVEAALSTWAESAVKVSPLPEATADSYQPVVREDLQLAHCKMPPGRVLENWWIASYSALKYGAMREPESALEANLQELELQEVELQEVELQELELQELELNEKLIDRPAAGGIHQLPRGAGPGTFLHNLLEDAAQTGFAEIAAQADSRMALIERRCRSSHWAERTELLNNWLQAYLNTEFVAGDSSLRLCDLQVYKAEPEFWFRVQGVNAVALDNLVIEQVLPGHARPGLLNNYLNGMLKGFIDLIFEYQGKYYVADYKSNYLGPDDASYTQETMRDKILNSRYDMQYVIYILALHKLLQSRLGDAYDYDEHVGGALYLFLRGHNAPSRGAFFDKPSRQLIEQLDALLTAQGEDNV</sequence>
<dbReference type="InterPro" id="IPR014016">
    <property type="entry name" value="UvrD-like_ATP-bd"/>
</dbReference>
<comment type="domain">
    <text evidence="15">The C-terminal domain has nuclease activity and interacts with RecD. It interacts with RecA, facilitating its loading onto ssDNA.</text>
</comment>
<feature type="active site" description="For nuclease activity" evidence="15">
    <location>
        <position position="1131"/>
    </location>
</feature>
<keyword evidence="11 15" id="KW-0234">DNA repair</keyword>
<evidence type="ECO:0000259" key="19">
    <source>
        <dbReference type="PROSITE" id="PS51217"/>
    </source>
</evidence>
<protein>
    <recommendedName>
        <fullName evidence="15">RecBCD enzyme subunit RecB</fullName>
        <ecNumber evidence="15">3.1.11.5</ecNumber>
        <ecNumber evidence="15">5.6.2.4</ecNumber>
    </recommendedName>
    <alternativeName>
        <fullName evidence="15">DNA 3'-5' helicase subunit RecB</fullName>
    </alternativeName>
    <alternativeName>
        <fullName evidence="15">Exonuclease V subunit RecB</fullName>
        <shortName evidence="15">ExoV subunit RecB</shortName>
    </alternativeName>
    <alternativeName>
        <fullName evidence="15">Helicase/nuclease RecBCD subunit RecB</fullName>
    </alternativeName>
</protein>
<feature type="domain" description="UvrD-like helicase ATP-binding" evidence="18">
    <location>
        <begin position="2"/>
        <end position="472"/>
    </location>
</feature>
<keyword evidence="10 15" id="KW-0238">DNA-binding</keyword>
<dbReference type="NCBIfam" id="TIGR00609">
    <property type="entry name" value="recB"/>
    <property type="match status" value="1"/>
</dbReference>
<dbReference type="PANTHER" id="PTHR11070">
    <property type="entry name" value="UVRD / RECB / PCRA DNA HELICASE FAMILY MEMBER"/>
    <property type="match status" value="1"/>
</dbReference>
<dbReference type="GO" id="GO:0016887">
    <property type="term" value="F:ATP hydrolysis activity"/>
    <property type="evidence" value="ECO:0007669"/>
    <property type="project" value="RHEA"/>
</dbReference>
<comment type="miscellaneous">
    <text evidence="15">In the RecBCD complex, RecB has a slow 3'-5' helicase, an exonuclease activity and loads RecA onto ssDNA, RecD has a fast 5'-3' helicase activity, while RecC stimulates the ATPase and processivity of the RecB helicase and contributes to recognition of the Chi site.</text>
</comment>
<comment type="catalytic activity">
    <reaction evidence="15">
        <text>Exonucleolytic cleavage (in the presence of ATP) in either 5'- to 3'- or 3'- to 5'-direction to yield 5'-phosphooligonucleotides.</text>
        <dbReference type="EC" id="3.1.11.5"/>
    </reaction>
</comment>
<dbReference type="GO" id="GO:0003677">
    <property type="term" value="F:DNA binding"/>
    <property type="evidence" value="ECO:0007669"/>
    <property type="project" value="UniProtKB-UniRule"/>
</dbReference>
<comment type="catalytic activity">
    <reaction evidence="13 15">
        <text>Couples ATP hydrolysis with the unwinding of duplex DNA by translocating in the 3'-5' direction.</text>
        <dbReference type="EC" id="5.6.2.4"/>
    </reaction>
</comment>
<comment type="domain">
    <text evidence="15">The N-terminal DNA-binding domain is a ssDNA-dependent ATPase and has ATP-dependent 3'-5' helicase function. This domain interacts with RecC.</text>
</comment>
<keyword evidence="17" id="KW-0175">Coiled coil</keyword>
<dbReference type="SUPFAM" id="SSF52540">
    <property type="entry name" value="P-loop containing nucleoside triphosphate hydrolases"/>
    <property type="match status" value="1"/>
</dbReference>
<evidence type="ECO:0000259" key="18">
    <source>
        <dbReference type="PROSITE" id="PS51198"/>
    </source>
</evidence>
<dbReference type="Pfam" id="PF13361">
    <property type="entry name" value="UvrD_C"/>
    <property type="match status" value="1"/>
</dbReference>
<evidence type="ECO:0000313" key="20">
    <source>
        <dbReference type="EMBL" id="RUO25443.1"/>
    </source>
</evidence>
<proteinExistence type="inferred from homology"/>
<dbReference type="Pfam" id="PF12705">
    <property type="entry name" value="PDDEXK_1"/>
    <property type="match status" value="1"/>
</dbReference>
<evidence type="ECO:0000256" key="14">
    <source>
        <dbReference type="ARBA" id="ARBA00048988"/>
    </source>
</evidence>
<evidence type="ECO:0000256" key="4">
    <source>
        <dbReference type="ARBA" id="ARBA00022763"/>
    </source>
</evidence>
<evidence type="ECO:0000256" key="8">
    <source>
        <dbReference type="ARBA" id="ARBA00022840"/>
    </source>
</evidence>
<dbReference type="GO" id="GO:0000287">
    <property type="term" value="F:magnesium ion binding"/>
    <property type="evidence" value="ECO:0007669"/>
    <property type="project" value="UniProtKB-UniRule"/>
</dbReference>
<dbReference type="HAMAP" id="MF_01485">
    <property type="entry name" value="RecB"/>
    <property type="match status" value="1"/>
</dbReference>
<dbReference type="Gene3D" id="3.40.50.300">
    <property type="entry name" value="P-loop containing nucleotide triphosphate hydrolases"/>
    <property type="match status" value="2"/>
</dbReference>
<dbReference type="Gene3D" id="1.10.3170.10">
    <property type="entry name" value="Recbcd, chain B, domain 2"/>
    <property type="match status" value="1"/>
</dbReference>
<keyword evidence="4 15" id="KW-0227">DNA damage</keyword>
<evidence type="ECO:0000256" key="9">
    <source>
        <dbReference type="ARBA" id="ARBA00022842"/>
    </source>
</evidence>
<gene>
    <name evidence="15 20" type="primary">recB</name>
    <name evidence="20" type="ORF">CWE09_01520</name>
</gene>
<dbReference type="PROSITE" id="PS51217">
    <property type="entry name" value="UVRD_HELICASE_CTER"/>
    <property type="match status" value="1"/>
</dbReference>
<dbReference type="Gene3D" id="3.90.320.10">
    <property type="match status" value="1"/>
</dbReference>
<comment type="catalytic activity">
    <reaction evidence="14 15">
        <text>ATP + H2O = ADP + phosphate + H(+)</text>
        <dbReference type="Rhea" id="RHEA:13065"/>
        <dbReference type="ChEBI" id="CHEBI:15377"/>
        <dbReference type="ChEBI" id="CHEBI:15378"/>
        <dbReference type="ChEBI" id="CHEBI:30616"/>
        <dbReference type="ChEBI" id="CHEBI:43474"/>
        <dbReference type="ChEBI" id="CHEBI:456216"/>
        <dbReference type="EC" id="5.6.2.4"/>
    </reaction>
</comment>
<dbReference type="GO" id="GO:0000724">
    <property type="term" value="P:double-strand break repair via homologous recombination"/>
    <property type="evidence" value="ECO:0007669"/>
    <property type="project" value="UniProtKB-UniRule"/>
</dbReference>
<dbReference type="GO" id="GO:0005524">
    <property type="term" value="F:ATP binding"/>
    <property type="evidence" value="ECO:0007669"/>
    <property type="project" value="UniProtKB-UniRule"/>
</dbReference>
<comment type="subunit">
    <text evidence="15">Heterotrimer of RecB, RecC and RecD. All subunits contribute to DNA-binding. Interacts with RecA.</text>
</comment>
<keyword evidence="8 15" id="KW-0067">ATP-binding</keyword>
<dbReference type="RefSeq" id="WP_126802142.1">
    <property type="nucleotide sequence ID" value="NZ_PIPL01000001.1"/>
</dbReference>
<reference evidence="20 21" key="1">
    <citation type="journal article" date="2011" name="Front. Microbiol.">
        <title>Genomic signatures of strain selection and enhancement in Bacillus atrophaeus var. globigii, a historical biowarfare simulant.</title>
        <authorList>
            <person name="Gibbons H.S."/>
            <person name="Broomall S.M."/>
            <person name="McNew L.A."/>
            <person name="Daligault H."/>
            <person name="Chapman C."/>
            <person name="Bruce D."/>
            <person name="Karavis M."/>
            <person name="Krepps M."/>
            <person name="McGregor P.A."/>
            <person name="Hong C."/>
            <person name="Park K.H."/>
            <person name="Akmal A."/>
            <person name="Feldman A."/>
            <person name="Lin J.S."/>
            <person name="Chang W.E."/>
            <person name="Higgs B.W."/>
            <person name="Demirev P."/>
            <person name="Lindquist J."/>
            <person name="Liem A."/>
            <person name="Fochler E."/>
            <person name="Read T.D."/>
            <person name="Tapia R."/>
            <person name="Johnson S."/>
            <person name="Bishop-Lilly K.A."/>
            <person name="Detter C."/>
            <person name="Han C."/>
            <person name="Sozhamannan S."/>
            <person name="Rosenzweig C.N."/>
            <person name="Skowronski E.W."/>
        </authorList>
    </citation>
    <scope>NUCLEOTIDE SEQUENCE [LARGE SCALE GENOMIC DNA]</scope>
    <source>
        <strain evidence="20 21">MLST1</strain>
    </source>
</reference>
<dbReference type="PROSITE" id="PS51198">
    <property type="entry name" value="UVRD_HELICASE_ATP_BIND"/>
    <property type="match status" value="1"/>
</dbReference>
<dbReference type="EC" id="5.6.2.4" evidence="15"/>
<keyword evidence="3 15" id="KW-0547">Nucleotide-binding</keyword>
<name>A0A432W5U4_9GAMM</name>
<dbReference type="InterPro" id="IPR014017">
    <property type="entry name" value="DNA_helicase_UvrD-like_C"/>
</dbReference>
<evidence type="ECO:0000256" key="12">
    <source>
        <dbReference type="ARBA" id="ARBA00023235"/>
    </source>
</evidence>
<evidence type="ECO:0000256" key="16">
    <source>
        <dbReference type="PROSITE-ProRule" id="PRU00560"/>
    </source>
</evidence>
<evidence type="ECO:0000256" key="10">
    <source>
        <dbReference type="ARBA" id="ARBA00023125"/>
    </source>
</evidence>
<evidence type="ECO:0000256" key="15">
    <source>
        <dbReference type="HAMAP-Rule" id="MF_01485"/>
    </source>
</evidence>
<keyword evidence="9 15" id="KW-0460">Magnesium</keyword>
<feature type="binding site" evidence="15">
    <location>
        <position position="1131"/>
    </location>
    <ligand>
        <name>Mg(2+)</name>
        <dbReference type="ChEBI" id="CHEBI:18420"/>
    </ligand>
</feature>